<dbReference type="EMBL" id="JAVHJM010000002">
    <property type="protein sequence ID" value="KAK6518322.1"/>
    <property type="molecule type" value="Genomic_DNA"/>
</dbReference>
<organism evidence="2 3">
    <name type="scientific">Arthrobotrys conoides</name>
    <dbReference type="NCBI Taxonomy" id="74498"/>
    <lineage>
        <taxon>Eukaryota</taxon>
        <taxon>Fungi</taxon>
        <taxon>Dikarya</taxon>
        <taxon>Ascomycota</taxon>
        <taxon>Pezizomycotina</taxon>
        <taxon>Orbiliomycetes</taxon>
        <taxon>Orbiliales</taxon>
        <taxon>Orbiliaceae</taxon>
        <taxon>Arthrobotrys</taxon>
    </lineage>
</organism>
<sequence>MYLIFYIAKPPQSSTRLNHLDLTQHLSKPFGSIGFYLAMSFSLLERGRKFINDFTMNGQPVMDNTVSQTRSSPRKQPPPTSNSSEFGIDKKKRGYKKSYPDHNGRGYRSHHSSPRKSDPLGPVLTGPQNITQRSKTDTDTTHKTIGESSSNDQYKSVLAEDSISLQVKPAEQLICIDFTQSDGHKSFTTERVGSRSPEIPFGVCLSPDSAGNLGSHEEGLCKLCRAYRQVDELNDKLVQSELERAEAIRFSNWSGTELEKLGTQLVDLDSRLQQLTQSNIDWKFGYDDLKREYLVLQANHSAVVQKLQTTEQEIGKLQKTELARLYREEALLDTIAKDHLSNDLFTKVKAITRHYFRRIPWKSSVKNFPNLDKMLPGMFAAQWTKSPWPMIRDNPDFSTPALVDAILFSTITTKFFKNPFFRAENDPTVKQALDDVYSSGRQKDAKSIEHWRKSTVALLKELSLKGAGDHQNPIQREGIETGPPQPILTEVLPEIEPLLINILSLHNAITSLEAPKLGKKISDLVSSSASLADDWNSRDFRLCIIDVEWLQSKGIDWCTEGASKYVTVFPKNKRLEENVNYKIAAVITPGFIRYEKGDTEGSEIEIIWEPASVLLEEEHQGGVGIDTHQYY</sequence>
<keyword evidence="3" id="KW-1185">Reference proteome</keyword>
<feature type="compositionally biased region" description="Basic residues" evidence="1">
    <location>
        <begin position="105"/>
        <end position="114"/>
    </location>
</feature>
<dbReference type="Proteomes" id="UP001307849">
    <property type="component" value="Unassembled WGS sequence"/>
</dbReference>
<evidence type="ECO:0000313" key="2">
    <source>
        <dbReference type="EMBL" id="KAK6518322.1"/>
    </source>
</evidence>
<name>A0AAN8RWV4_9PEZI</name>
<feature type="compositionally biased region" description="Basic and acidic residues" evidence="1">
    <location>
        <begin position="134"/>
        <end position="145"/>
    </location>
</feature>
<reference evidence="2 3" key="1">
    <citation type="submission" date="2019-10" db="EMBL/GenBank/DDBJ databases">
        <authorList>
            <person name="Palmer J.M."/>
        </authorList>
    </citation>
    <scope>NUCLEOTIDE SEQUENCE [LARGE SCALE GENOMIC DNA]</scope>
    <source>
        <strain evidence="2 3">TWF506</strain>
    </source>
</reference>
<accession>A0AAN8RWV4</accession>
<evidence type="ECO:0000313" key="3">
    <source>
        <dbReference type="Proteomes" id="UP001307849"/>
    </source>
</evidence>
<proteinExistence type="predicted"/>
<feature type="compositionally biased region" description="Polar residues" evidence="1">
    <location>
        <begin position="55"/>
        <end position="71"/>
    </location>
</feature>
<protein>
    <submittedName>
        <fullName evidence="2">Uncharacterized protein</fullName>
    </submittedName>
</protein>
<evidence type="ECO:0000256" key="1">
    <source>
        <dbReference type="SAM" id="MobiDB-lite"/>
    </source>
</evidence>
<gene>
    <name evidence="2" type="ORF">TWF506_005482</name>
</gene>
<comment type="caution">
    <text evidence="2">The sequence shown here is derived from an EMBL/GenBank/DDBJ whole genome shotgun (WGS) entry which is preliminary data.</text>
</comment>
<dbReference type="AlphaFoldDB" id="A0AAN8RWV4"/>
<feature type="region of interest" description="Disordered" evidence="1">
    <location>
        <begin position="55"/>
        <end position="153"/>
    </location>
</feature>